<organism evidence="3 4">
    <name type="scientific">Pirellula staleyi (strain ATCC 27377 / DSM 6068 / ICPB 4128)</name>
    <name type="common">Pirella staleyi</name>
    <dbReference type="NCBI Taxonomy" id="530564"/>
    <lineage>
        <taxon>Bacteria</taxon>
        <taxon>Pseudomonadati</taxon>
        <taxon>Planctomycetota</taxon>
        <taxon>Planctomycetia</taxon>
        <taxon>Pirellulales</taxon>
        <taxon>Pirellulaceae</taxon>
        <taxon>Pirellula</taxon>
    </lineage>
</organism>
<name>D2QX11_PIRSD</name>
<feature type="region of interest" description="Disordered" evidence="1">
    <location>
        <begin position="324"/>
        <end position="354"/>
    </location>
</feature>
<dbReference type="HOGENOM" id="CLU_076882_0_0_0"/>
<keyword evidence="4" id="KW-1185">Reference proteome</keyword>
<dbReference type="PANTHER" id="PTHR10587">
    <property type="entry name" value="GLYCOSYL TRANSFERASE-RELATED"/>
    <property type="match status" value="1"/>
</dbReference>
<dbReference type="KEGG" id="psl:Psta_1440"/>
<dbReference type="GO" id="GO:0016810">
    <property type="term" value="F:hydrolase activity, acting on carbon-nitrogen (but not peptide) bonds"/>
    <property type="evidence" value="ECO:0007669"/>
    <property type="project" value="InterPro"/>
</dbReference>
<accession>D2QX11</accession>
<evidence type="ECO:0000256" key="1">
    <source>
        <dbReference type="SAM" id="MobiDB-lite"/>
    </source>
</evidence>
<gene>
    <name evidence="3" type="ordered locus">Psta_1440</name>
</gene>
<dbReference type="InterPro" id="IPR011330">
    <property type="entry name" value="Glyco_hydro/deAcase_b/a-brl"/>
</dbReference>
<protein>
    <submittedName>
        <fullName evidence="3">Polysaccharide deacetylase</fullName>
    </submittedName>
</protein>
<dbReference type="STRING" id="530564.Psta_1440"/>
<dbReference type="eggNOG" id="COG0726">
    <property type="taxonomic scope" value="Bacteria"/>
</dbReference>
<dbReference type="CDD" id="cd10940">
    <property type="entry name" value="CE4_PuuE_HpPgdA_like_1"/>
    <property type="match status" value="1"/>
</dbReference>
<feature type="compositionally biased region" description="Basic and acidic residues" evidence="1">
    <location>
        <begin position="337"/>
        <end position="354"/>
    </location>
</feature>
<dbReference type="Proteomes" id="UP000001887">
    <property type="component" value="Chromosome"/>
</dbReference>
<dbReference type="Pfam" id="PF01522">
    <property type="entry name" value="Polysacc_deac_1"/>
    <property type="match status" value="1"/>
</dbReference>
<evidence type="ECO:0000313" key="3">
    <source>
        <dbReference type="EMBL" id="ADB16115.1"/>
    </source>
</evidence>
<dbReference type="OrthoDB" id="9763050at2"/>
<dbReference type="GO" id="GO:0005975">
    <property type="term" value="P:carbohydrate metabolic process"/>
    <property type="evidence" value="ECO:0007669"/>
    <property type="project" value="InterPro"/>
</dbReference>
<evidence type="ECO:0000259" key="2">
    <source>
        <dbReference type="PROSITE" id="PS51677"/>
    </source>
</evidence>
<dbReference type="Gene3D" id="3.20.20.370">
    <property type="entry name" value="Glycoside hydrolase/deacetylase"/>
    <property type="match status" value="1"/>
</dbReference>
<dbReference type="InterPro" id="IPR002509">
    <property type="entry name" value="NODB_dom"/>
</dbReference>
<sequence>MPRLTASLSLDLDNKWSYMKTHGDAGWDKFPSYLDVVVPRFLDVLDRQQLKITVFVVGQDAALSENHAALRMIAARGHEIGNHSFHHEPWLHLYSREQIETELVAAEEAIYEATGSRTIGFRGPGYSLSADVLRTLASRGYQYDCSTFPTFLGPLARAYYFLTAKLSPSQKAERKRLFGKWTEGFRPVHAYQWNVDGEMLVEVPVTTMPLLRLPMHLSYLLYLRQFSAAAAWSYFHLAMALCKLRGAQPSMLLHPLDFLGGDDEPDLSFFPAMKLSGEVKTKFAEEVLRVFASHFDVLPMQAHAARLAREKLPVRALPVTEPSALPLEPRSYPQRKSRGESRLSTKPELVEETR</sequence>
<proteinExistence type="predicted"/>
<reference evidence="3 4" key="1">
    <citation type="journal article" date="2009" name="Stand. Genomic Sci.">
        <title>Complete genome sequence of Pirellula staleyi type strain (ATCC 27377).</title>
        <authorList>
            <person name="Clum A."/>
            <person name="Tindall B.J."/>
            <person name="Sikorski J."/>
            <person name="Ivanova N."/>
            <person name="Mavrommatis K."/>
            <person name="Lucas S."/>
            <person name="Glavina del Rio T."/>
            <person name="Nolan M."/>
            <person name="Chen F."/>
            <person name="Tice H."/>
            <person name="Pitluck S."/>
            <person name="Cheng J.F."/>
            <person name="Chertkov O."/>
            <person name="Brettin T."/>
            <person name="Han C."/>
            <person name="Detter J.C."/>
            <person name="Kuske C."/>
            <person name="Bruce D."/>
            <person name="Goodwin L."/>
            <person name="Ovchinikova G."/>
            <person name="Pati A."/>
            <person name="Mikhailova N."/>
            <person name="Chen A."/>
            <person name="Palaniappan K."/>
            <person name="Land M."/>
            <person name="Hauser L."/>
            <person name="Chang Y.J."/>
            <person name="Jeffries C.D."/>
            <person name="Chain P."/>
            <person name="Rohde M."/>
            <person name="Goker M."/>
            <person name="Bristow J."/>
            <person name="Eisen J.A."/>
            <person name="Markowitz V."/>
            <person name="Hugenholtz P."/>
            <person name="Kyrpides N.C."/>
            <person name="Klenk H.P."/>
            <person name="Lapidus A."/>
        </authorList>
    </citation>
    <scope>NUCLEOTIDE SEQUENCE [LARGE SCALE GENOMIC DNA]</scope>
    <source>
        <strain evidence="4">ATCC 27377 / DSM 6068 / ICPB 4128</strain>
    </source>
</reference>
<dbReference type="InterPro" id="IPR050248">
    <property type="entry name" value="Polysacc_deacetylase_ArnD"/>
</dbReference>
<evidence type="ECO:0000313" key="4">
    <source>
        <dbReference type="Proteomes" id="UP000001887"/>
    </source>
</evidence>
<dbReference type="PROSITE" id="PS51677">
    <property type="entry name" value="NODB"/>
    <property type="match status" value="1"/>
</dbReference>
<feature type="domain" description="NodB homology" evidence="2">
    <location>
        <begin position="24"/>
        <end position="151"/>
    </location>
</feature>
<dbReference type="AlphaFoldDB" id="D2QX11"/>
<dbReference type="EMBL" id="CP001848">
    <property type="protein sequence ID" value="ADB16115.1"/>
    <property type="molecule type" value="Genomic_DNA"/>
</dbReference>
<dbReference type="SUPFAM" id="SSF88713">
    <property type="entry name" value="Glycoside hydrolase/deacetylase"/>
    <property type="match status" value="1"/>
</dbReference>